<accession>A0A1C7EIB0</accession>
<dbReference type="EMBL" id="CP016543">
    <property type="protein sequence ID" value="ANU23610.1"/>
    <property type="molecule type" value="Genomic_DNA"/>
</dbReference>
<dbReference type="KEGG" id="pdg:BCM40_09575"/>
<evidence type="ECO:0000313" key="2">
    <source>
        <dbReference type="EMBL" id="ANU23610.1"/>
    </source>
</evidence>
<dbReference type="PANTHER" id="PTHR21621">
    <property type="entry name" value="RIBOSOMAL PROTEIN S6 MODIFICATION PROTEIN"/>
    <property type="match status" value="1"/>
</dbReference>
<dbReference type="GO" id="GO:0018169">
    <property type="term" value="F:ribosomal S6-glutamic acid ligase activity"/>
    <property type="evidence" value="ECO:0007669"/>
    <property type="project" value="TreeGrafter"/>
</dbReference>
<dbReference type="GO" id="GO:0005737">
    <property type="term" value="C:cytoplasm"/>
    <property type="evidence" value="ECO:0007669"/>
    <property type="project" value="TreeGrafter"/>
</dbReference>
<sequence length="265" mass="30265">MKLLYETQDAQQNRGFIEELQRSGDFDLVEWDDWSDHGLTQLANTLAGEQVVFRARRPLAARYLEDHGIHLINRAEVNRIANDKWKSFELFMMLGVPTIPSYRQTPSYPCIAKTANGHGGAEVWLLQSEKDIPNTTAPLLFQPVVAHQADIRVYVIGLEIVGAVKRISNDSFKANYSLGASVEKYMLTAAQEKNVLRIARALNSDYIGIDFLLLEDGQHVFNEIEDPVGARSFYETHDDNIAELFVEHIRKMEKHAPFHREDRLK</sequence>
<gene>
    <name evidence="2" type="ORF">BCM40_09575</name>
</gene>
<keyword evidence="2" id="KW-0436">Ligase</keyword>
<dbReference type="Proteomes" id="UP000092495">
    <property type="component" value="Chromosome"/>
</dbReference>
<dbReference type="RefSeq" id="WP_065526622.1">
    <property type="nucleotide sequence ID" value="NZ_CP016543.2"/>
</dbReference>
<dbReference type="AlphaFoldDB" id="A0A1C7EIB0"/>
<dbReference type="PANTHER" id="PTHR21621:SF0">
    <property type="entry name" value="BETA-CITRYLGLUTAMATE SYNTHASE B-RELATED"/>
    <property type="match status" value="1"/>
</dbReference>
<dbReference type="SUPFAM" id="SSF56059">
    <property type="entry name" value="Glutathione synthetase ATP-binding domain-like"/>
    <property type="match status" value="1"/>
</dbReference>
<dbReference type="Gene3D" id="3.30.470.20">
    <property type="entry name" value="ATP-grasp fold, B domain"/>
    <property type="match status" value="1"/>
</dbReference>
<name>A0A1C7EIB0_9BACL</name>
<protein>
    <submittedName>
        <fullName evidence="2">Alpha-L-glutamate ligase</fullName>
    </submittedName>
</protein>
<evidence type="ECO:0000259" key="1">
    <source>
        <dbReference type="Pfam" id="PF08443"/>
    </source>
</evidence>
<organism evidence="2 3">
    <name type="scientific">Planococcus donghaensis</name>
    <dbReference type="NCBI Taxonomy" id="414778"/>
    <lineage>
        <taxon>Bacteria</taxon>
        <taxon>Bacillati</taxon>
        <taxon>Bacillota</taxon>
        <taxon>Bacilli</taxon>
        <taxon>Bacillales</taxon>
        <taxon>Caryophanaceae</taxon>
        <taxon>Planococcus</taxon>
    </lineage>
</organism>
<reference evidence="2" key="1">
    <citation type="submission" date="2016-10" db="EMBL/GenBank/DDBJ databases">
        <authorList>
            <person name="See-Too W.S."/>
        </authorList>
    </citation>
    <scope>NUCLEOTIDE SEQUENCE</scope>
    <source>
        <strain evidence="2">DSM 22276</strain>
    </source>
</reference>
<evidence type="ECO:0000313" key="3">
    <source>
        <dbReference type="Proteomes" id="UP000092495"/>
    </source>
</evidence>
<dbReference type="GO" id="GO:0009432">
    <property type="term" value="P:SOS response"/>
    <property type="evidence" value="ECO:0007669"/>
    <property type="project" value="TreeGrafter"/>
</dbReference>
<dbReference type="OrthoDB" id="4426445at2"/>
<dbReference type="InterPro" id="IPR013651">
    <property type="entry name" value="ATP-grasp_RimK-type"/>
</dbReference>
<proteinExistence type="predicted"/>
<feature type="domain" description="ATP-grasp fold RimK-type" evidence="1">
    <location>
        <begin position="107"/>
        <end position="248"/>
    </location>
</feature>
<keyword evidence="3" id="KW-1185">Reference proteome</keyword>
<dbReference type="STRING" id="414778.BCM40_09575"/>
<dbReference type="Pfam" id="PF08443">
    <property type="entry name" value="RimK"/>
    <property type="match status" value="1"/>
</dbReference>